<comment type="subcellular location">
    <subcellularLocation>
        <location evidence="1">Cytoplasm</location>
    </subcellularLocation>
</comment>
<dbReference type="InterPro" id="IPR006016">
    <property type="entry name" value="UspA"/>
</dbReference>
<evidence type="ECO:0000256" key="2">
    <source>
        <dbReference type="ARBA" id="ARBA00008791"/>
    </source>
</evidence>
<accession>A0A972VWS9</accession>
<name>A0A972VWS9_9GAMM</name>
<evidence type="ECO:0000256" key="4">
    <source>
        <dbReference type="ARBA" id="ARBA00037131"/>
    </source>
</evidence>
<comment type="similarity">
    <text evidence="2">Belongs to the universal stress protein A family.</text>
</comment>
<feature type="non-terminal residue" evidence="6">
    <location>
        <position position="202"/>
    </location>
</feature>
<evidence type="ECO:0000259" key="5">
    <source>
        <dbReference type="Pfam" id="PF00582"/>
    </source>
</evidence>
<dbReference type="PANTHER" id="PTHR47892:SF1">
    <property type="entry name" value="UNIVERSAL STRESS PROTEIN E"/>
    <property type="match status" value="1"/>
</dbReference>
<gene>
    <name evidence="6" type="ORF">HQ497_06210</name>
</gene>
<proteinExistence type="inferred from homology"/>
<feature type="domain" description="UspA" evidence="5">
    <location>
        <begin position="5"/>
        <end position="145"/>
    </location>
</feature>
<protein>
    <submittedName>
        <fullName evidence="6">Universal stress protein</fullName>
    </submittedName>
</protein>
<comment type="function">
    <text evidence="4">Required for resistance to DNA-damaging agents.</text>
</comment>
<comment type="caution">
    <text evidence="6">The sequence shown here is derived from an EMBL/GenBank/DDBJ whole genome shotgun (WGS) entry which is preliminary data.</text>
</comment>
<evidence type="ECO:0000256" key="3">
    <source>
        <dbReference type="ARBA" id="ARBA00022490"/>
    </source>
</evidence>
<evidence type="ECO:0000256" key="1">
    <source>
        <dbReference type="ARBA" id="ARBA00004496"/>
    </source>
</evidence>
<evidence type="ECO:0000313" key="7">
    <source>
        <dbReference type="Proteomes" id="UP000754644"/>
    </source>
</evidence>
<dbReference type="CDD" id="cd00293">
    <property type="entry name" value="USP-like"/>
    <property type="match status" value="1"/>
</dbReference>
<reference evidence="6" key="1">
    <citation type="submission" date="2020-05" db="EMBL/GenBank/DDBJ databases">
        <title>Sulfur intermediates as new biogeochemical hubs in an aquatic model microbial ecosystem.</title>
        <authorList>
            <person name="Vigneron A."/>
        </authorList>
    </citation>
    <scope>NUCLEOTIDE SEQUENCE</scope>
    <source>
        <strain evidence="6">Bin.250</strain>
    </source>
</reference>
<dbReference type="GO" id="GO:0005737">
    <property type="term" value="C:cytoplasm"/>
    <property type="evidence" value="ECO:0007669"/>
    <property type="project" value="UniProtKB-SubCell"/>
</dbReference>
<organism evidence="6 7">
    <name type="scientific">SAR86 cluster bacterium</name>
    <dbReference type="NCBI Taxonomy" id="2030880"/>
    <lineage>
        <taxon>Bacteria</taxon>
        <taxon>Pseudomonadati</taxon>
        <taxon>Pseudomonadota</taxon>
        <taxon>Gammaproteobacteria</taxon>
        <taxon>SAR86 cluster</taxon>
    </lineage>
</organism>
<dbReference type="Proteomes" id="UP000754644">
    <property type="component" value="Unassembled WGS sequence"/>
</dbReference>
<dbReference type="AlphaFoldDB" id="A0A972VWS9"/>
<sequence length="202" mass="22053">MPISKQLLVAIHNTDDGDITLAKAARIAVSLDAALHVVRVVHETFADLTLHEVKTREALKSAVLRDAEAEVLEMIAAWQADAPKAVSMTCSVIWQTQDWPVILAIAEKIDADLIIKSMASSTLGFIRTPSDWHLLRHSTCPVMLVTPINWTQRPNIIAAVDASHDEPSALCDSILNAAQQLTSILRGALHVASAFPSVERWL</sequence>
<evidence type="ECO:0000313" key="6">
    <source>
        <dbReference type="EMBL" id="NQV64941.1"/>
    </source>
</evidence>
<dbReference type="Pfam" id="PF00582">
    <property type="entry name" value="Usp"/>
    <property type="match status" value="1"/>
</dbReference>
<dbReference type="EMBL" id="JABMOJ010000229">
    <property type="protein sequence ID" value="NQV64941.1"/>
    <property type="molecule type" value="Genomic_DNA"/>
</dbReference>
<dbReference type="PANTHER" id="PTHR47892">
    <property type="entry name" value="UNIVERSAL STRESS PROTEIN E"/>
    <property type="match status" value="1"/>
</dbReference>
<dbReference type="Gene3D" id="3.40.50.12370">
    <property type="match status" value="1"/>
</dbReference>
<keyword evidence="3" id="KW-0963">Cytoplasm</keyword>
<dbReference type="SUPFAM" id="SSF52402">
    <property type="entry name" value="Adenine nucleotide alpha hydrolases-like"/>
    <property type="match status" value="1"/>
</dbReference>